<dbReference type="Proteomes" id="UP001156215">
    <property type="component" value="Chromosome"/>
</dbReference>
<gene>
    <name evidence="1" type="ORF">NB640_10785</name>
</gene>
<reference evidence="1" key="1">
    <citation type="journal article" date="2022" name="Front. Microbiol.">
        <title>New perspectives on an old grouping: The genomic and phenotypic variability of Oxalobacter formigenes and the implications for calcium oxalate stone prevention.</title>
        <authorList>
            <person name="Chmiel J.A."/>
            <person name="Carr C."/>
            <person name="Stuivenberg G.A."/>
            <person name="Venema R."/>
            <person name="Chanyi R.M."/>
            <person name="Al K.F."/>
            <person name="Giguere D."/>
            <person name="Say H."/>
            <person name="Akouris P.P."/>
            <person name="Dominguez Romero S.A."/>
            <person name="Kwong A."/>
            <person name="Tai V."/>
            <person name="Koval S.F."/>
            <person name="Razvi H."/>
            <person name="Bjazevic J."/>
            <person name="Burton J.P."/>
        </authorList>
    </citation>
    <scope>NUCLEOTIDE SEQUENCE</scope>
    <source>
        <strain evidence="1">WoOx3</strain>
    </source>
</reference>
<dbReference type="RefSeq" id="WP_269308704.1">
    <property type="nucleotide sequence ID" value="NZ_CP098242.1"/>
</dbReference>
<name>A0A9E9LYC4_9BURK</name>
<keyword evidence="2" id="KW-1185">Reference proteome</keyword>
<organism evidence="1 2">
    <name type="scientific">Oxalobacter vibrioformis</name>
    <dbReference type="NCBI Taxonomy" id="933080"/>
    <lineage>
        <taxon>Bacteria</taxon>
        <taxon>Pseudomonadati</taxon>
        <taxon>Pseudomonadota</taxon>
        <taxon>Betaproteobacteria</taxon>
        <taxon>Burkholderiales</taxon>
        <taxon>Oxalobacteraceae</taxon>
        <taxon>Oxalobacter</taxon>
    </lineage>
</organism>
<evidence type="ECO:0000313" key="1">
    <source>
        <dbReference type="EMBL" id="WAW09699.1"/>
    </source>
</evidence>
<accession>A0A9E9LYC4</accession>
<dbReference type="EMBL" id="CP098242">
    <property type="protein sequence ID" value="WAW09699.1"/>
    <property type="molecule type" value="Genomic_DNA"/>
</dbReference>
<evidence type="ECO:0000313" key="2">
    <source>
        <dbReference type="Proteomes" id="UP001156215"/>
    </source>
</evidence>
<proteinExistence type="predicted"/>
<dbReference type="AlphaFoldDB" id="A0A9E9LYC4"/>
<protein>
    <submittedName>
        <fullName evidence="1">Uncharacterized protein</fullName>
    </submittedName>
</protein>
<dbReference type="KEGG" id="ovb:NB640_10785"/>
<sequence length="54" mass="5707">MTHQNSNGTAPEKSAAIKDCPLEMVLESEGGFPCGEFLWDDEDAAAAAAPIRTL</sequence>